<evidence type="ECO:0000313" key="1">
    <source>
        <dbReference type="EMBL" id="CAF1033267.1"/>
    </source>
</evidence>
<dbReference type="AlphaFoldDB" id="A0A814JB86"/>
<dbReference type="Proteomes" id="UP000663879">
    <property type="component" value="Unassembled WGS sequence"/>
</dbReference>
<evidence type="ECO:0000313" key="2">
    <source>
        <dbReference type="Proteomes" id="UP000663879"/>
    </source>
</evidence>
<organism evidence="1 2">
    <name type="scientific">Brachionus calyciflorus</name>
    <dbReference type="NCBI Taxonomy" id="104777"/>
    <lineage>
        <taxon>Eukaryota</taxon>
        <taxon>Metazoa</taxon>
        <taxon>Spiralia</taxon>
        <taxon>Gnathifera</taxon>
        <taxon>Rotifera</taxon>
        <taxon>Eurotatoria</taxon>
        <taxon>Monogononta</taxon>
        <taxon>Pseudotrocha</taxon>
        <taxon>Ploima</taxon>
        <taxon>Brachionidae</taxon>
        <taxon>Brachionus</taxon>
    </lineage>
</organism>
<dbReference type="EMBL" id="CAJNOC010004778">
    <property type="protein sequence ID" value="CAF1033267.1"/>
    <property type="molecule type" value="Genomic_DNA"/>
</dbReference>
<accession>A0A814JB86</accession>
<sequence>MIYPLTEELKRKILNSVTFLSHLQKIDLNTKSKQILILRGSTASDILEFQEYFASMGITNVIPITNRDGNQLKIYVLSVKNSTTFSLTVQSVWKCGENDHNDDKCKSDLLKCVNCGENHSSWYKGCKVFKEKFRNSVREDNTIDRPIDNSKNFYRTYSAVVNKPDFSKEILAKILVPNLPKPDFKKIELICKQFTTHDLTYGNPAPIKELDVYMKKVWNTIHNE</sequence>
<proteinExistence type="predicted"/>
<name>A0A814JB86_9BILA</name>
<gene>
    <name evidence="1" type="ORF">OXX778_LOCUS17977</name>
</gene>
<comment type="caution">
    <text evidence="1">The sequence shown here is derived from an EMBL/GenBank/DDBJ whole genome shotgun (WGS) entry which is preliminary data.</text>
</comment>
<protein>
    <submittedName>
        <fullName evidence="1">Uncharacterized protein</fullName>
    </submittedName>
</protein>
<keyword evidence="2" id="KW-1185">Reference proteome</keyword>
<reference evidence="1" key="1">
    <citation type="submission" date="2021-02" db="EMBL/GenBank/DDBJ databases">
        <authorList>
            <person name="Nowell W R."/>
        </authorList>
    </citation>
    <scope>NUCLEOTIDE SEQUENCE</scope>
    <source>
        <strain evidence="1">Ploen Becks lab</strain>
    </source>
</reference>